<dbReference type="PANTHER" id="PTHR45783">
    <property type="entry name" value="KINESIN LIGHT CHAIN"/>
    <property type="match status" value="1"/>
</dbReference>
<feature type="region of interest" description="Disordered" evidence="5">
    <location>
        <begin position="1"/>
        <end position="20"/>
    </location>
</feature>
<evidence type="ECO:0000313" key="6">
    <source>
        <dbReference type="EMBL" id="KAF1980292.1"/>
    </source>
</evidence>
<gene>
    <name evidence="6" type="ORF">BU23DRAFT_444300</name>
</gene>
<evidence type="ECO:0000256" key="1">
    <source>
        <dbReference type="ARBA" id="ARBA00004496"/>
    </source>
</evidence>
<evidence type="ECO:0000256" key="2">
    <source>
        <dbReference type="ARBA" id="ARBA00022490"/>
    </source>
</evidence>
<sequence length="113" mass="12738">MDRRPLEGTGETMRKDHPDTLTSVSNLASVLQYQGKYEVAEEMNQRALDGREKALGMDHPDTLTSADDLAFLFYRQRQYEVALPLYERLPAGTSSSLVLSIQPQQRAPSITRP</sequence>
<evidence type="ECO:0000256" key="4">
    <source>
        <dbReference type="ARBA" id="ARBA00022803"/>
    </source>
</evidence>
<dbReference type="OrthoDB" id="5986190at2759"/>
<dbReference type="PANTHER" id="PTHR45783:SF3">
    <property type="entry name" value="KINESIN LIGHT CHAIN"/>
    <property type="match status" value="1"/>
</dbReference>
<dbReference type="EMBL" id="ML976656">
    <property type="protein sequence ID" value="KAF1980292.1"/>
    <property type="molecule type" value="Genomic_DNA"/>
</dbReference>
<keyword evidence="4" id="KW-0802">TPR repeat</keyword>
<evidence type="ECO:0000256" key="5">
    <source>
        <dbReference type="SAM" id="MobiDB-lite"/>
    </source>
</evidence>
<dbReference type="InterPro" id="IPR011990">
    <property type="entry name" value="TPR-like_helical_dom_sf"/>
</dbReference>
<keyword evidence="3" id="KW-0677">Repeat</keyword>
<dbReference type="Proteomes" id="UP000800036">
    <property type="component" value="Unassembled WGS sequence"/>
</dbReference>
<dbReference type="GO" id="GO:0019894">
    <property type="term" value="F:kinesin binding"/>
    <property type="evidence" value="ECO:0007669"/>
    <property type="project" value="TreeGrafter"/>
</dbReference>
<dbReference type="GO" id="GO:0005737">
    <property type="term" value="C:cytoplasm"/>
    <property type="evidence" value="ECO:0007669"/>
    <property type="project" value="UniProtKB-SubCell"/>
</dbReference>
<comment type="subcellular location">
    <subcellularLocation>
        <location evidence="1">Cytoplasm</location>
    </subcellularLocation>
</comment>
<keyword evidence="2" id="KW-0963">Cytoplasm</keyword>
<dbReference type="SUPFAM" id="SSF48452">
    <property type="entry name" value="TPR-like"/>
    <property type="match status" value="1"/>
</dbReference>
<dbReference type="GO" id="GO:0007018">
    <property type="term" value="P:microtubule-based movement"/>
    <property type="evidence" value="ECO:0007669"/>
    <property type="project" value="TreeGrafter"/>
</dbReference>
<name>A0A6A5VWZ7_9PLEO</name>
<dbReference type="InterPro" id="IPR002151">
    <property type="entry name" value="Kinesin_light"/>
</dbReference>
<evidence type="ECO:0000256" key="3">
    <source>
        <dbReference type="ARBA" id="ARBA00022737"/>
    </source>
</evidence>
<evidence type="ECO:0000313" key="7">
    <source>
        <dbReference type="Proteomes" id="UP000800036"/>
    </source>
</evidence>
<evidence type="ECO:0008006" key="8">
    <source>
        <dbReference type="Google" id="ProtNLM"/>
    </source>
</evidence>
<accession>A0A6A5VWZ7</accession>
<feature type="compositionally biased region" description="Basic and acidic residues" evidence="5">
    <location>
        <begin position="1"/>
        <end position="19"/>
    </location>
</feature>
<dbReference type="AlphaFoldDB" id="A0A6A5VWZ7"/>
<keyword evidence="7" id="KW-1185">Reference proteome</keyword>
<dbReference type="GO" id="GO:0005871">
    <property type="term" value="C:kinesin complex"/>
    <property type="evidence" value="ECO:0007669"/>
    <property type="project" value="InterPro"/>
</dbReference>
<feature type="region of interest" description="Disordered" evidence="5">
    <location>
        <begin position="94"/>
        <end position="113"/>
    </location>
</feature>
<reference evidence="6" key="1">
    <citation type="journal article" date="2020" name="Stud. Mycol.">
        <title>101 Dothideomycetes genomes: a test case for predicting lifestyles and emergence of pathogens.</title>
        <authorList>
            <person name="Haridas S."/>
            <person name="Albert R."/>
            <person name="Binder M."/>
            <person name="Bloem J."/>
            <person name="Labutti K."/>
            <person name="Salamov A."/>
            <person name="Andreopoulos B."/>
            <person name="Baker S."/>
            <person name="Barry K."/>
            <person name="Bills G."/>
            <person name="Bluhm B."/>
            <person name="Cannon C."/>
            <person name="Castanera R."/>
            <person name="Culley D."/>
            <person name="Daum C."/>
            <person name="Ezra D."/>
            <person name="Gonzalez J."/>
            <person name="Henrissat B."/>
            <person name="Kuo A."/>
            <person name="Liang C."/>
            <person name="Lipzen A."/>
            <person name="Lutzoni F."/>
            <person name="Magnuson J."/>
            <person name="Mondo S."/>
            <person name="Nolan M."/>
            <person name="Ohm R."/>
            <person name="Pangilinan J."/>
            <person name="Park H.-J."/>
            <person name="Ramirez L."/>
            <person name="Alfaro M."/>
            <person name="Sun H."/>
            <person name="Tritt A."/>
            <person name="Yoshinaga Y."/>
            <person name="Zwiers L.-H."/>
            <person name="Turgeon B."/>
            <person name="Goodwin S."/>
            <person name="Spatafora J."/>
            <person name="Crous P."/>
            <person name="Grigoriev I."/>
        </authorList>
    </citation>
    <scope>NUCLEOTIDE SEQUENCE</scope>
    <source>
        <strain evidence="6">CBS 107.79</strain>
    </source>
</reference>
<dbReference type="Gene3D" id="1.25.40.10">
    <property type="entry name" value="Tetratricopeptide repeat domain"/>
    <property type="match status" value="1"/>
</dbReference>
<proteinExistence type="predicted"/>
<dbReference type="Pfam" id="PF13424">
    <property type="entry name" value="TPR_12"/>
    <property type="match status" value="1"/>
</dbReference>
<organism evidence="6 7">
    <name type="scientific">Bimuria novae-zelandiae CBS 107.79</name>
    <dbReference type="NCBI Taxonomy" id="1447943"/>
    <lineage>
        <taxon>Eukaryota</taxon>
        <taxon>Fungi</taxon>
        <taxon>Dikarya</taxon>
        <taxon>Ascomycota</taxon>
        <taxon>Pezizomycotina</taxon>
        <taxon>Dothideomycetes</taxon>
        <taxon>Pleosporomycetidae</taxon>
        <taxon>Pleosporales</taxon>
        <taxon>Massarineae</taxon>
        <taxon>Didymosphaeriaceae</taxon>
        <taxon>Bimuria</taxon>
    </lineage>
</organism>
<protein>
    <recommendedName>
        <fullName evidence="8">Kinesin light chain</fullName>
    </recommendedName>
</protein>